<comment type="caution">
    <text evidence="1">The sequence shown here is derived from an EMBL/GenBank/DDBJ whole genome shotgun (WGS) entry which is preliminary data.</text>
</comment>
<dbReference type="EC" id="1.8.1.2" evidence="1"/>
<dbReference type="EMBL" id="JAMZIH010005545">
    <property type="protein sequence ID" value="KAJ1675007.1"/>
    <property type="molecule type" value="Genomic_DNA"/>
</dbReference>
<evidence type="ECO:0000313" key="1">
    <source>
        <dbReference type="EMBL" id="KAJ1675007.1"/>
    </source>
</evidence>
<evidence type="ECO:0000313" key="2">
    <source>
        <dbReference type="Proteomes" id="UP001145114"/>
    </source>
</evidence>
<keyword evidence="1" id="KW-0560">Oxidoreductase</keyword>
<sequence>GHQNFTMFVQNGRVANFPGYPLKSNLNRLAHVLKEDEAFRGTTFRLTCNGHLIIADVPNAGVPAMKALLAELALNNLQYTSLRLHSMACVALPTCGLAMAESERYLPSLVTLLDKVIEEAGLRNDAIVIRMTGCPNGCARPYNAEIALVGKALGAYNLYLGGAHNGGRLGKIYKESVNEEQIIEALTPLIKQYALERLDSEYFGDFVIRKGVVKATREGKDFHD</sequence>
<protein>
    <submittedName>
        <fullName evidence="1">Sulfite reductase [NADPH] subunit beta</fullName>
        <ecNumber evidence="1">1.8.1.2</ecNumber>
    </submittedName>
</protein>
<dbReference type="Proteomes" id="UP001145114">
    <property type="component" value="Unassembled WGS sequence"/>
</dbReference>
<name>A0ACC1HEW8_9FUNG</name>
<organism evidence="1 2">
    <name type="scientific">Spiromyces aspiralis</name>
    <dbReference type="NCBI Taxonomy" id="68401"/>
    <lineage>
        <taxon>Eukaryota</taxon>
        <taxon>Fungi</taxon>
        <taxon>Fungi incertae sedis</taxon>
        <taxon>Zoopagomycota</taxon>
        <taxon>Kickxellomycotina</taxon>
        <taxon>Kickxellomycetes</taxon>
        <taxon>Kickxellales</taxon>
        <taxon>Kickxellaceae</taxon>
        <taxon>Spiromyces</taxon>
    </lineage>
</organism>
<accession>A0ACC1HEW8</accession>
<gene>
    <name evidence="1" type="primary">MET5_2</name>
    <name evidence="1" type="ORF">EV182_002120</name>
</gene>
<reference evidence="1" key="1">
    <citation type="submission" date="2022-06" db="EMBL/GenBank/DDBJ databases">
        <title>Phylogenomic reconstructions and comparative analyses of Kickxellomycotina fungi.</title>
        <authorList>
            <person name="Reynolds N.K."/>
            <person name="Stajich J.E."/>
            <person name="Barry K."/>
            <person name="Grigoriev I.V."/>
            <person name="Crous P."/>
            <person name="Smith M.E."/>
        </authorList>
    </citation>
    <scope>NUCLEOTIDE SEQUENCE</scope>
    <source>
        <strain evidence="1">RSA 2271</strain>
    </source>
</reference>
<proteinExistence type="predicted"/>
<keyword evidence="2" id="KW-1185">Reference proteome</keyword>
<feature type="non-terminal residue" evidence="1">
    <location>
        <position position="1"/>
    </location>
</feature>